<dbReference type="GO" id="GO:0043515">
    <property type="term" value="F:kinetochore binding"/>
    <property type="evidence" value="ECO:0007669"/>
    <property type="project" value="TreeGrafter"/>
</dbReference>
<evidence type="ECO:0000313" key="10">
    <source>
        <dbReference type="Proteomes" id="UP000799302"/>
    </source>
</evidence>
<dbReference type="PANTHER" id="PTHR48122">
    <property type="entry name" value="CENTROMERE PROTEIN H"/>
    <property type="match status" value="1"/>
</dbReference>
<dbReference type="GO" id="GO:0007059">
    <property type="term" value="P:chromosome segregation"/>
    <property type="evidence" value="ECO:0007669"/>
    <property type="project" value="TreeGrafter"/>
</dbReference>
<gene>
    <name evidence="9" type="ORF">BT63DRAFT_111486</name>
</gene>
<organism evidence="9 10">
    <name type="scientific">Microthyrium microscopicum</name>
    <dbReference type="NCBI Taxonomy" id="703497"/>
    <lineage>
        <taxon>Eukaryota</taxon>
        <taxon>Fungi</taxon>
        <taxon>Dikarya</taxon>
        <taxon>Ascomycota</taxon>
        <taxon>Pezizomycotina</taxon>
        <taxon>Dothideomycetes</taxon>
        <taxon>Dothideomycetes incertae sedis</taxon>
        <taxon>Microthyriales</taxon>
        <taxon>Microthyriaceae</taxon>
        <taxon>Microthyrium</taxon>
    </lineage>
</organism>
<evidence type="ECO:0000256" key="1">
    <source>
        <dbReference type="ARBA" id="ARBA00004123"/>
    </source>
</evidence>
<evidence type="ECO:0000259" key="8">
    <source>
        <dbReference type="Pfam" id="PF05837"/>
    </source>
</evidence>
<dbReference type="AlphaFoldDB" id="A0A6A6TX62"/>
<comment type="similarity">
    <text evidence="7">Belongs to the CENP-H/MCM16 family.</text>
</comment>
<comment type="subcellular location">
    <subcellularLocation>
        <location evidence="2">Chromosome</location>
        <location evidence="2">Centromere</location>
        <location evidence="2">Kinetochore</location>
    </subcellularLocation>
    <subcellularLocation>
        <location evidence="1">Nucleus</location>
    </subcellularLocation>
</comment>
<protein>
    <recommendedName>
        <fullName evidence="8">Centromere protein H C-terminal domain-containing protein</fullName>
    </recommendedName>
</protein>
<dbReference type="GO" id="GO:0005634">
    <property type="term" value="C:nucleus"/>
    <property type="evidence" value="ECO:0007669"/>
    <property type="project" value="UniProtKB-SubCell"/>
</dbReference>
<dbReference type="GO" id="GO:0007052">
    <property type="term" value="P:mitotic spindle organization"/>
    <property type="evidence" value="ECO:0007669"/>
    <property type="project" value="TreeGrafter"/>
</dbReference>
<keyword evidence="5" id="KW-0539">Nucleus</keyword>
<evidence type="ECO:0000256" key="3">
    <source>
        <dbReference type="ARBA" id="ARBA00022454"/>
    </source>
</evidence>
<dbReference type="InterPro" id="IPR040034">
    <property type="entry name" value="CENP-H"/>
</dbReference>
<dbReference type="GO" id="GO:0000776">
    <property type="term" value="C:kinetochore"/>
    <property type="evidence" value="ECO:0007669"/>
    <property type="project" value="UniProtKB-KW"/>
</dbReference>
<sequence>MTTPSSILSTLDTSPIPLSPKQTHILQLLATIDETRLQSALLRAHSSASPSTTNATTPVSPETLKAAERSALEARALYTLTRQITTHTITAGPILNATHASPKSSLDKELARAVHARDVLNLLTSAIASQVREVDARVRSAERDVKAGNENNVSLASQVVSSAQGLRRVGTEDVEAGPVRKRLEEVDKEIAEKRREWRVRKSLVAGVVVGSGVKWAENEALVELVLDDEDELREVRAGD</sequence>
<keyword evidence="10" id="KW-1185">Reference proteome</keyword>
<evidence type="ECO:0000256" key="2">
    <source>
        <dbReference type="ARBA" id="ARBA00004629"/>
    </source>
</evidence>
<dbReference type="Proteomes" id="UP000799302">
    <property type="component" value="Unassembled WGS sequence"/>
</dbReference>
<evidence type="ECO:0000256" key="7">
    <source>
        <dbReference type="ARBA" id="ARBA00025735"/>
    </source>
</evidence>
<dbReference type="Pfam" id="PF05837">
    <property type="entry name" value="CENP-H"/>
    <property type="match status" value="1"/>
</dbReference>
<evidence type="ECO:0000256" key="4">
    <source>
        <dbReference type="ARBA" id="ARBA00022838"/>
    </source>
</evidence>
<evidence type="ECO:0000256" key="5">
    <source>
        <dbReference type="ARBA" id="ARBA00023242"/>
    </source>
</evidence>
<name>A0A6A6TX62_9PEZI</name>
<dbReference type="PANTHER" id="PTHR48122:SF1">
    <property type="entry name" value="CENTROMERE PROTEIN H"/>
    <property type="match status" value="1"/>
</dbReference>
<dbReference type="GO" id="GO:0051382">
    <property type="term" value="P:kinetochore assembly"/>
    <property type="evidence" value="ECO:0007669"/>
    <property type="project" value="InterPro"/>
</dbReference>
<evidence type="ECO:0000313" key="9">
    <source>
        <dbReference type="EMBL" id="KAF2663757.1"/>
    </source>
</evidence>
<dbReference type="InterPro" id="IPR008426">
    <property type="entry name" value="CENP-H_C"/>
</dbReference>
<proteinExistence type="inferred from homology"/>
<feature type="domain" description="Centromere protein H C-terminal" evidence="8">
    <location>
        <begin position="24"/>
        <end position="229"/>
    </location>
</feature>
<reference evidence="9" key="1">
    <citation type="journal article" date="2020" name="Stud. Mycol.">
        <title>101 Dothideomycetes genomes: a test case for predicting lifestyles and emergence of pathogens.</title>
        <authorList>
            <person name="Haridas S."/>
            <person name="Albert R."/>
            <person name="Binder M."/>
            <person name="Bloem J."/>
            <person name="Labutti K."/>
            <person name="Salamov A."/>
            <person name="Andreopoulos B."/>
            <person name="Baker S."/>
            <person name="Barry K."/>
            <person name="Bills G."/>
            <person name="Bluhm B."/>
            <person name="Cannon C."/>
            <person name="Castanera R."/>
            <person name="Culley D."/>
            <person name="Daum C."/>
            <person name="Ezra D."/>
            <person name="Gonzalez J."/>
            <person name="Henrissat B."/>
            <person name="Kuo A."/>
            <person name="Liang C."/>
            <person name="Lipzen A."/>
            <person name="Lutzoni F."/>
            <person name="Magnuson J."/>
            <person name="Mondo S."/>
            <person name="Nolan M."/>
            <person name="Ohm R."/>
            <person name="Pangilinan J."/>
            <person name="Park H.-J."/>
            <person name="Ramirez L."/>
            <person name="Alfaro M."/>
            <person name="Sun H."/>
            <person name="Tritt A."/>
            <person name="Yoshinaga Y."/>
            <person name="Zwiers L.-H."/>
            <person name="Turgeon B."/>
            <person name="Goodwin S."/>
            <person name="Spatafora J."/>
            <person name="Crous P."/>
            <person name="Grigoriev I."/>
        </authorList>
    </citation>
    <scope>NUCLEOTIDE SEQUENCE</scope>
    <source>
        <strain evidence="9">CBS 115976</strain>
    </source>
</reference>
<evidence type="ECO:0000256" key="6">
    <source>
        <dbReference type="ARBA" id="ARBA00023328"/>
    </source>
</evidence>
<dbReference type="EMBL" id="MU004244">
    <property type="protein sequence ID" value="KAF2663757.1"/>
    <property type="molecule type" value="Genomic_DNA"/>
</dbReference>
<accession>A0A6A6TX62</accession>
<keyword evidence="4" id="KW-0995">Kinetochore</keyword>
<keyword evidence="3" id="KW-0158">Chromosome</keyword>
<keyword evidence="6" id="KW-0137">Centromere</keyword>